<gene>
    <name evidence="1" type="ORF">G4Y79_19730</name>
</gene>
<dbReference type="Proteomes" id="UP000594468">
    <property type="component" value="Chromosome"/>
</dbReference>
<dbReference type="PANTHER" id="PTHR43179">
    <property type="entry name" value="RHAMNOSYLTRANSFERASE WBBL"/>
    <property type="match status" value="1"/>
</dbReference>
<sequence>MHDLGIVIVNWNTREYLDTCLQTVFASRGDFSYTVVVVDNASDDGSPDMVAENYPQVQLIRSDENTGYPRGNNMGLRALGYRGPGDVDAEAPRYALLLNPDTQLPPDALFNMMKFMDQRPDVGVAGPKLILADGSLDKACRRGFPTPMVSLYHYSGLAKLFPKSERFGRYNMTFADVNDEIEVDSVVGAYMQIRKEAIEQTGLLDEVFFMYAEDIDWCYRIKQAGWKVWYHPAVTVYHIKRAASSQSRKAQFEFWRAMLIFYRKHYRATTPIWLHSLIMMGLLLKGGGGLWQEIRQPTPPLIPS</sequence>
<evidence type="ECO:0000313" key="1">
    <source>
        <dbReference type="EMBL" id="QPC81896.1"/>
    </source>
</evidence>
<dbReference type="Gene3D" id="3.90.550.10">
    <property type="entry name" value="Spore Coat Polysaccharide Biosynthesis Protein SpsA, Chain A"/>
    <property type="match status" value="1"/>
</dbReference>
<dbReference type="AlphaFoldDB" id="A0A7S8E7Q4"/>
<protein>
    <submittedName>
        <fullName evidence="1">Glycosyltransferase family 2 protein</fullName>
    </submittedName>
</protein>
<dbReference type="InterPro" id="IPR029044">
    <property type="entry name" value="Nucleotide-diphossugar_trans"/>
</dbReference>
<keyword evidence="1" id="KW-0808">Transferase</keyword>
<accession>A0A7S8E7Q4</accession>
<evidence type="ECO:0000313" key="2">
    <source>
        <dbReference type="Proteomes" id="UP000594468"/>
    </source>
</evidence>
<dbReference type="PANTHER" id="PTHR43179:SF7">
    <property type="entry name" value="RHAMNOSYLTRANSFERASE WBBL"/>
    <property type="match status" value="1"/>
</dbReference>
<reference evidence="1 2" key="1">
    <citation type="submission" date="2020-02" db="EMBL/GenBank/DDBJ databases">
        <authorList>
            <person name="Zheng R.K."/>
            <person name="Sun C.M."/>
        </authorList>
    </citation>
    <scope>NUCLEOTIDE SEQUENCE [LARGE SCALE GENOMIC DNA]</scope>
    <source>
        <strain evidence="2">rifampicinis</strain>
    </source>
</reference>
<dbReference type="EMBL" id="CP062983">
    <property type="protein sequence ID" value="QPC81896.1"/>
    <property type="molecule type" value="Genomic_DNA"/>
</dbReference>
<dbReference type="Pfam" id="PF13641">
    <property type="entry name" value="Glyco_tranf_2_3"/>
    <property type="match status" value="1"/>
</dbReference>
<keyword evidence="2" id="KW-1185">Reference proteome</keyword>
<organism evidence="1 2">
    <name type="scientific">Phototrophicus methaneseepsis</name>
    <dbReference type="NCBI Taxonomy" id="2710758"/>
    <lineage>
        <taxon>Bacteria</taxon>
        <taxon>Bacillati</taxon>
        <taxon>Chloroflexota</taxon>
        <taxon>Candidatus Thermofontia</taxon>
        <taxon>Phototrophicales</taxon>
        <taxon>Phototrophicaceae</taxon>
        <taxon>Phototrophicus</taxon>
    </lineage>
</organism>
<dbReference type="RefSeq" id="WP_195169967.1">
    <property type="nucleotide sequence ID" value="NZ_CP062983.1"/>
</dbReference>
<dbReference type="CDD" id="cd04186">
    <property type="entry name" value="GT_2_like_c"/>
    <property type="match status" value="1"/>
</dbReference>
<dbReference type="GO" id="GO:0016740">
    <property type="term" value="F:transferase activity"/>
    <property type="evidence" value="ECO:0007669"/>
    <property type="project" value="UniProtKB-KW"/>
</dbReference>
<dbReference type="KEGG" id="pmet:G4Y79_19730"/>
<proteinExistence type="predicted"/>
<name>A0A7S8E7Q4_9CHLR</name>
<dbReference type="SUPFAM" id="SSF53448">
    <property type="entry name" value="Nucleotide-diphospho-sugar transferases"/>
    <property type="match status" value="1"/>
</dbReference>